<proteinExistence type="predicted"/>
<sequence length="194" mass="22251">MRRISGSCTTSRRNGLRYIGEKEEVAALLTRVSQYLYDRGRWRKGPCWERRHLEHDLERGVTRNDSATSKGGYDEAREDIALEVLGLRQEVLRGEAFPDTIEEHGVTRSDIHAAGRSQLELSKLRREVSGEEHPDTISSMAELLTTYHAQGKVLTRRRRSTWKCWIYDKEVLGRKHPDTIESMASLATTFHAQG</sequence>
<name>A0ABR1R3J2_9PEZI</name>
<dbReference type="Proteomes" id="UP001396898">
    <property type="component" value="Unassembled WGS sequence"/>
</dbReference>
<organism evidence="1 2">
    <name type="scientific">Apiospora marii</name>
    <dbReference type="NCBI Taxonomy" id="335849"/>
    <lineage>
        <taxon>Eukaryota</taxon>
        <taxon>Fungi</taxon>
        <taxon>Dikarya</taxon>
        <taxon>Ascomycota</taxon>
        <taxon>Pezizomycotina</taxon>
        <taxon>Sordariomycetes</taxon>
        <taxon>Xylariomycetidae</taxon>
        <taxon>Amphisphaeriales</taxon>
        <taxon>Apiosporaceae</taxon>
        <taxon>Apiospora</taxon>
    </lineage>
</organism>
<dbReference type="InterPro" id="IPR011990">
    <property type="entry name" value="TPR-like_helical_dom_sf"/>
</dbReference>
<gene>
    <name evidence="1" type="ORF">PG991_014957</name>
</gene>
<evidence type="ECO:0008006" key="3">
    <source>
        <dbReference type="Google" id="ProtNLM"/>
    </source>
</evidence>
<feature type="non-terminal residue" evidence="1">
    <location>
        <position position="194"/>
    </location>
</feature>
<accession>A0ABR1R3J2</accession>
<dbReference type="EMBL" id="JAQQWI010000020">
    <property type="protein sequence ID" value="KAK7998762.1"/>
    <property type="molecule type" value="Genomic_DNA"/>
</dbReference>
<reference evidence="1 2" key="1">
    <citation type="submission" date="2023-01" db="EMBL/GenBank/DDBJ databases">
        <title>Analysis of 21 Apiospora genomes using comparative genomics revels a genus with tremendous synthesis potential of carbohydrate active enzymes and secondary metabolites.</title>
        <authorList>
            <person name="Sorensen T."/>
        </authorList>
    </citation>
    <scope>NUCLEOTIDE SEQUENCE [LARGE SCALE GENOMIC DNA]</scope>
    <source>
        <strain evidence="1 2">CBS 20057</strain>
    </source>
</reference>
<keyword evidence="2" id="KW-1185">Reference proteome</keyword>
<evidence type="ECO:0000313" key="2">
    <source>
        <dbReference type="Proteomes" id="UP001396898"/>
    </source>
</evidence>
<evidence type="ECO:0000313" key="1">
    <source>
        <dbReference type="EMBL" id="KAK7998762.1"/>
    </source>
</evidence>
<comment type="caution">
    <text evidence="1">The sequence shown here is derived from an EMBL/GenBank/DDBJ whole genome shotgun (WGS) entry which is preliminary data.</text>
</comment>
<protein>
    <recommendedName>
        <fullName evidence="3">Kinesin light chain</fullName>
    </recommendedName>
</protein>
<dbReference type="Gene3D" id="1.25.40.10">
    <property type="entry name" value="Tetratricopeptide repeat domain"/>
    <property type="match status" value="1"/>
</dbReference>